<gene>
    <name evidence="3" type="ORF">NLJ89_g8968</name>
</gene>
<dbReference type="Gene3D" id="1.20.1280.50">
    <property type="match status" value="1"/>
</dbReference>
<feature type="compositionally biased region" description="Basic and acidic residues" evidence="1">
    <location>
        <begin position="14"/>
        <end position="23"/>
    </location>
</feature>
<proteinExistence type="predicted"/>
<feature type="region of interest" description="Disordered" evidence="1">
    <location>
        <begin position="1"/>
        <end position="86"/>
    </location>
</feature>
<feature type="domain" description="F-box" evidence="2">
    <location>
        <begin position="88"/>
        <end position="137"/>
    </location>
</feature>
<feature type="compositionally biased region" description="Basic residues" evidence="1">
    <location>
        <begin position="53"/>
        <end position="65"/>
    </location>
</feature>
<reference evidence="3" key="1">
    <citation type="submission" date="2022-07" db="EMBL/GenBank/DDBJ databases">
        <title>Genome Sequence of Agrocybe chaxingu.</title>
        <authorList>
            <person name="Buettner E."/>
        </authorList>
    </citation>
    <scope>NUCLEOTIDE SEQUENCE</scope>
    <source>
        <strain evidence="3">MP-N11</strain>
    </source>
</reference>
<evidence type="ECO:0000256" key="1">
    <source>
        <dbReference type="SAM" id="MobiDB-lite"/>
    </source>
</evidence>
<accession>A0A9W8JTD5</accession>
<dbReference type="EMBL" id="JANKHO010001307">
    <property type="protein sequence ID" value="KAJ3502257.1"/>
    <property type="molecule type" value="Genomic_DNA"/>
</dbReference>
<sequence>MARSNRAIKNATKRVVEADKPEANAEDVFGDSELSELSEESSDEGSDYEATRRKSGKAPPAKKVKTGPGASKSTKSPVKKGSRQTKSLSLLPTMPLDVLFEVFSHLSPKDIINLARTSRIFRETLMTTNATMVWKTAREQVGAPDCPSYMSEPQWAVLLFGNICQTCGAKNIQRVDFGLLRRVCTNCKKAHLVVESKFAARFPDIDDEVLSFVLYTKVGGWSHGYARSSRFFWVADIDRMVRKLAEYQHNVHLRRAGAQKALKDFKARRMELVQDVRENIREREDWCDDFAMGRYRDKHAVIDERIKAITGKFIGLGYTTSDVEWIHYQRECQQPALLTDRIWTRIRPLLEPAVLQKKRERLEREMQGIRSARRTIVHTSYQEFQTTLMPSQWKYLPRTVDICAMEPFAKVIDAEADVTVTAADFAEAFRQLPDLLTAASDARKLMARKLFENRNQLDPFNFRESRTKQPPPSAPEPEAGEIVEDAGPPSPPPDPLDLATTVFACQEVPYGGYGNIAPYLFGWDGVASHNNCRPDLFSPAADRNQWYLRRIEVSPGPPKVAFSVSGSNAARAVVEAAALDEKTATVSDMDAKDLRFECSACPAKKKVGSTSWTKPGYKWRDFVSISRSIYHCAVRCHNSVEKVVVVISPENCAKVKEDEMNDPKRAKNLWTCGHCSAYHNLERREVVLEHLQTLHNISTPREPDDLFLLERTVSKDIFEAGYPVDAPVTAKGSVKTINCLVCCKDKLSGNNRVFDLRGVQDHLRAKHKINAPVANVHYR</sequence>
<dbReference type="AlphaFoldDB" id="A0A9W8JTD5"/>
<comment type="caution">
    <text evidence="3">The sequence shown here is derived from an EMBL/GenBank/DDBJ whole genome shotgun (WGS) entry which is preliminary data.</text>
</comment>
<dbReference type="SMART" id="SM00256">
    <property type="entry name" value="FBOX"/>
    <property type="match status" value="1"/>
</dbReference>
<evidence type="ECO:0000259" key="2">
    <source>
        <dbReference type="PROSITE" id="PS50181"/>
    </source>
</evidence>
<dbReference type="InterPro" id="IPR036047">
    <property type="entry name" value="F-box-like_dom_sf"/>
</dbReference>
<protein>
    <recommendedName>
        <fullName evidence="2">F-box domain-containing protein</fullName>
    </recommendedName>
</protein>
<dbReference type="SUPFAM" id="SSF81383">
    <property type="entry name" value="F-box domain"/>
    <property type="match status" value="1"/>
</dbReference>
<dbReference type="CDD" id="cd09917">
    <property type="entry name" value="F-box_SF"/>
    <property type="match status" value="1"/>
</dbReference>
<organism evidence="3 4">
    <name type="scientific">Agrocybe chaxingu</name>
    <dbReference type="NCBI Taxonomy" id="84603"/>
    <lineage>
        <taxon>Eukaryota</taxon>
        <taxon>Fungi</taxon>
        <taxon>Dikarya</taxon>
        <taxon>Basidiomycota</taxon>
        <taxon>Agaricomycotina</taxon>
        <taxon>Agaricomycetes</taxon>
        <taxon>Agaricomycetidae</taxon>
        <taxon>Agaricales</taxon>
        <taxon>Agaricineae</taxon>
        <taxon>Strophariaceae</taxon>
        <taxon>Agrocybe</taxon>
    </lineage>
</organism>
<dbReference type="InterPro" id="IPR001810">
    <property type="entry name" value="F-box_dom"/>
</dbReference>
<dbReference type="Pfam" id="PF00646">
    <property type="entry name" value="F-box"/>
    <property type="match status" value="1"/>
</dbReference>
<name>A0A9W8JTD5_9AGAR</name>
<dbReference type="OrthoDB" id="2322499at2759"/>
<evidence type="ECO:0000313" key="4">
    <source>
        <dbReference type="Proteomes" id="UP001148786"/>
    </source>
</evidence>
<feature type="region of interest" description="Disordered" evidence="1">
    <location>
        <begin position="459"/>
        <end position="493"/>
    </location>
</feature>
<dbReference type="PROSITE" id="PS50181">
    <property type="entry name" value="FBOX"/>
    <property type="match status" value="1"/>
</dbReference>
<evidence type="ECO:0000313" key="3">
    <source>
        <dbReference type="EMBL" id="KAJ3502257.1"/>
    </source>
</evidence>
<dbReference type="Proteomes" id="UP001148786">
    <property type="component" value="Unassembled WGS sequence"/>
</dbReference>
<keyword evidence="4" id="KW-1185">Reference proteome</keyword>
<feature type="compositionally biased region" description="Acidic residues" evidence="1">
    <location>
        <begin position="24"/>
        <end position="47"/>
    </location>
</feature>